<dbReference type="RefSeq" id="WP_345376730.1">
    <property type="nucleotide sequence ID" value="NZ_BAABLM010000007.1"/>
</dbReference>
<proteinExistence type="predicted"/>
<keyword evidence="2" id="KW-1185">Reference proteome</keyword>
<accession>A0ABP8W703</accession>
<gene>
    <name evidence="1" type="ORF">GCM10025780_30010</name>
</gene>
<dbReference type="EMBL" id="BAABLM010000007">
    <property type="protein sequence ID" value="GAA4682499.1"/>
    <property type="molecule type" value="Genomic_DNA"/>
</dbReference>
<evidence type="ECO:0000313" key="2">
    <source>
        <dbReference type="Proteomes" id="UP001501295"/>
    </source>
</evidence>
<sequence>MQINKLRIDGHLLYLEPSQNVAQLKEQILASARGVAEFIDFSPVGFGQISVLMTPTTPVRFELEEHTDEQVAEWEKHPPFENYNLDDFEV</sequence>
<protein>
    <submittedName>
        <fullName evidence="1">Uncharacterized protein</fullName>
    </submittedName>
</protein>
<comment type="caution">
    <text evidence="1">The sequence shown here is derived from an EMBL/GenBank/DDBJ whole genome shotgun (WGS) entry which is preliminary data.</text>
</comment>
<organism evidence="1 2">
    <name type="scientific">Frondihabitans cladoniiphilus</name>
    <dbReference type="NCBI Taxonomy" id="715785"/>
    <lineage>
        <taxon>Bacteria</taxon>
        <taxon>Bacillati</taxon>
        <taxon>Actinomycetota</taxon>
        <taxon>Actinomycetes</taxon>
        <taxon>Micrococcales</taxon>
        <taxon>Microbacteriaceae</taxon>
        <taxon>Frondihabitans</taxon>
    </lineage>
</organism>
<reference evidence="2" key="1">
    <citation type="journal article" date="2019" name="Int. J. Syst. Evol. Microbiol.">
        <title>The Global Catalogue of Microorganisms (GCM) 10K type strain sequencing project: providing services to taxonomists for standard genome sequencing and annotation.</title>
        <authorList>
            <consortium name="The Broad Institute Genomics Platform"/>
            <consortium name="The Broad Institute Genome Sequencing Center for Infectious Disease"/>
            <person name="Wu L."/>
            <person name="Ma J."/>
        </authorList>
    </citation>
    <scope>NUCLEOTIDE SEQUENCE [LARGE SCALE GENOMIC DNA]</scope>
    <source>
        <strain evidence="2">JCM 18956</strain>
    </source>
</reference>
<name>A0ABP8W703_9MICO</name>
<dbReference type="Proteomes" id="UP001501295">
    <property type="component" value="Unassembled WGS sequence"/>
</dbReference>
<evidence type="ECO:0000313" key="1">
    <source>
        <dbReference type="EMBL" id="GAA4682499.1"/>
    </source>
</evidence>